<accession>A0A645D8G2</accession>
<sequence length="53" mass="6101">MRYHLIPCPQDFLSYPIINKGNVLDSFNISILYNYPAGNSYPMAAWNCNITVF</sequence>
<dbReference type="AlphaFoldDB" id="A0A645D8G2"/>
<name>A0A645D8G2_9ZZZZ</name>
<organism evidence="1">
    <name type="scientific">bioreactor metagenome</name>
    <dbReference type="NCBI Taxonomy" id="1076179"/>
    <lineage>
        <taxon>unclassified sequences</taxon>
        <taxon>metagenomes</taxon>
        <taxon>ecological metagenomes</taxon>
    </lineage>
</organism>
<comment type="caution">
    <text evidence="1">The sequence shown here is derived from an EMBL/GenBank/DDBJ whole genome shotgun (WGS) entry which is preliminary data.</text>
</comment>
<protein>
    <submittedName>
        <fullName evidence="1">Uncharacterized protein</fullName>
    </submittedName>
</protein>
<gene>
    <name evidence="1" type="ORF">SDC9_132902</name>
</gene>
<reference evidence="1" key="1">
    <citation type="submission" date="2019-08" db="EMBL/GenBank/DDBJ databases">
        <authorList>
            <person name="Kucharzyk K."/>
            <person name="Murdoch R.W."/>
            <person name="Higgins S."/>
            <person name="Loffler F."/>
        </authorList>
    </citation>
    <scope>NUCLEOTIDE SEQUENCE</scope>
</reference>
<proteinExistence type="predicted"/>
<dbReference type="EMBL" id="VSSQ01034021">
    <property type="protein sequence ID" value="MPM85820.1"/>
    <property type="molecule type" value="Genomic_DNA"/>
</dbReference>
<evidence type="ECO:0000313" key="1">
    <source>
        <dbReference type="EMBL" id="MPM85820.1"/>
    </source>
</evidence>